<dbReference type="EMBL" id="CP151632">
    <property type="protein sequence ID" value="WZO34770.1"/>
    <property type="molecule type" value="Genomic_DNA"/>
</dbReference>
<dbReference type="InterPro" id="IPR008316">
    <property type="entry name" value="UCP029876"/>
</dbReference>
<protein>
    <submittedName>
        <fullName evidence="2">DUF1048 domain-containing protein</fullName>
    </submittedName>
</protein>
<dbReference type="Pfam" id="PF06304">
    <property type="entry name" value="DUF1048"/>
    <property type="match status" value="1"/>
</dbReference>
<evidence type="ECO:0000256" key="1">
    <source>
        <dbReference type="SAM" id="MobiDB-lite"/>
    </source>
</evidence>
<dbReference type="AlphaFoldDB" id="A0AAU6SD30"/>
<proteinExistence type="predicted"/>
<accession>A0AAU6SD30</accession>
<name>A0AAU6SD30_9MICO</name>
<dbReference type="RefSeq" id="WP_349425641.1">
    <property type="nucleotide sequence ID" value="NZ_CP151632.1"/>
</dbReference>
<reference evidence="2" key="1">
    <citation type="submission" date="2024-04" db="EMBL/GenBank/DDBJ databases">
        <authorList>
            <person name="Roder T."/>
            <person name="Oberhansli S."/>
            <person name="Kreuzer M."/>
        </authorList>
    </citation>
    <scope>NUCLEOTIDE SEQUENCE</scope>
    <source>
        <strain evidence="2">LWS13-1.2</strain>
    </source>
</reference>
<gene>
    <name evidence="2" type="ORF">MRBLWS13_002438</name>
</gene>
<organism evidence="2">
    <name type="scientific">Microbacterium sp. LWS13-1.2</name>
    <dbReference type="NCBI Taxonomy" id="3135264"/>
    <lineage>
        <taxon>Bacteria</taxon>
        <taxon>Bacillati</taxon>
        <taxon>Actinomycetota</taxon>
        <taxon>Actinomycetes</taxon>
        <taxon>Micrococcales</taxon>
        <taxon>Microbacteriaceae</taxon>
        <taxon>Microbacterium</taxon>
    </lineage>
</organism>
<dbReference type="Gene3D" id="1.10.1900.10">
    <property type="entry name" value="c-terminal domain of poly(a) binding protein"/>
    <property type="match status" value="1"/>
</dbReference>
<sequence>MPSQSPTITGTADEPTLSPPRTARIAALPAEFRAAFGTFETYLADRRSIGEADATAGALDDLALLFEHAAADGIPIRSVVGEEPADVAEALLENHLDGSWNAAMRAALTAAIDAA</sequence>
<dbReference type="SUPFAM" id="SSF158560">
    <property type="entry name" value="BH3980-like"/>
    <property type="match status" value="1"/>
</dbReference>
<evidence type="ECO:0000313" key="2">
    <source>
        <dbReference type="EMBL" id="WZO34770.1"/>
    </source>
</evidence>
<feature type="compositionally biased region" description="Polar residues" evidence="1">
    <location>
        <begin position="1"/>
        <end position="10"/>
    </location>
</feature>
<feature type="region of interest" description="Disordered" evidence="1">
    <location>
        <begin position="1"/>
        <end position="20"/>
    </location>
</feature>